<feature type="domain" description="Tet-like 2OG-Fe(II) oxygenase" evidence="1">
    <location>
        <begin position="131"/>
        <end position="320"/>
    </location>
</feature>
<keyword evidence="3" id="KW-1185">Reference proteome</keyword>
<dbReference type="KEGG" id="mlr:MELLADRAFT_85892"/>
<sequence>MGHKYKSPSTRKARANHTINKNMQDPERARPLINARAASKAELIEQYGLPSDTKFLFFKKGRWLKRARFTVRYGTVVCLDADTSELLLVARFVERDEVNEDLFESYNHSISTIYQHAKARGIININGASYKEKRRIRKHGTMYAFGLRPGYEKGVAAGTYTWNEETAADYAKMEADLKRQGNLPEIENFIAERFSGLSYNAFQSNSTLALITDAPSWANQSFYVSPNSQVFSSNITMTCDEFTNKKHKDHDATDYAFGFFCLIDRATGELYEKGSTVPRGNVIGARFVLDDYNLEVDLDSSDGVLELIWNTQVNHHTSPSKTYDANNQRVAPADAEVTRFACSCQISLSLVQRIAKVYALRDGMNEKQWNVYRDTQLHGYGVQAHAKMKALAIKLGIWEDNF</sequence>
<dbReference type="Proteomes" id="UP000001072">
    <property type="component" value="Unassembled WGS sequence"/>
</dbReference>
<dbReference type="RefSeq" id="XP_007409709.1">
    <property type="nucleotide sequence ID" value="XM_007409647.1"/>
</dbReference>
<dbReference type="OrthoDB" id="2496844at2759"/>
<proteinExistence type="predicted"/>
<organism evidence="3">
    <name type="scientific">Melampsora larici-populina (strain 98AG31 / pathotype 3-4-7)</name>
    <name type="common">Poplar leaf rust fungus</name>
    <dbReference type="NCBI Taxonomy" id="747676"/>
    <lineage>
        <taxon>Eukaryota</taxon>
        <taxon>Fungi</taxon>
        <taxon>Dikarya</taxon>
        <taxon>Basidiomycota</taxon>
        <taxon>Pucciniomycotina</taxon>
        <taxon>Pucciniomycetes</taxon>
        <taxon>Pucciniales</taxon>
        <taxon>Melampsoraceae</taxon>
        <taxon>Melampsora</taxon>
    </lineage>
</organism>
<dbReference type="HOGENOM" id="CLU_056774_1_0_1"/>
<dbReference type="Pfam" id="PF20515">
    <property type="entry name" value="2OG-FeII_Oxy_6"/>
    <property type="match status" value="1"/>
</dbReference>
<gene>
    <name evidence="2" type="ORF">MELLADRAFT_85892</name>
</gene>
<protein>
    <recommendedName>
        <fullName evidence="1">Tet-like 2OG-Fe(II) oxygenase domain-containing protein</fullName>
    </recommendedName>
</protein>
<accession>F4RK12</accession>
<evidence type="ECO:0000313" key="3">
    <source>
        <dbReference type="Proteomes" id="UP000001072"/>
    </source>
</evidence>
<dbReference type="InParanoid" id="F4RK12"/>
<evidence type="ECO:0000313" key="2">
    <source>
        <dbReference type="EMBL" id="EGG07267.1"/>
    </source>
</evidence>
<dbReference type="InterPro" id="IPR046798">
    <property type="entry name" value="2OG-FeII_Oxy_6"/>
</dbReference>
<dbReference type="EMBL" id="GL883105">
    <property type="protein sequence ID" value="EGG07267.1"/>
    <property type="molecule type" value="Genomic_DNA"/>
</dbReference>
<evidence type="ECO:0000259" key="1">
    <source>
        <dbReference type="Pfam" id="PF20515"/>
    </source>
</evidence>
<name>F4RK12_MELLP</name>
<dbReference type="AlphaFoldDB" id="F4RK12"/>
<reference evidence="3" key="1">
    <citation type="journal article" date="2011" name="Proc. Natl. Acad. Sci. U.S.A.">
        <title>Obligate biotrophy features unraveled by the genomic analysis of rust fungi.</title>
        <authorList>
            <person name="Duplessis S."/>
            <person name="Cuomo C.A."/>
            <person name="Lin Y.-C."/>
            <person name="Aerts A."/>
            <person name="Tisserant E."/>
            <person name="Veneault-Fourrey C."/>
            <person name="Joly D.L."/>
            <person name="Hacquard S."/>
            <person name="Amselem J."/>
            <person name="Cantarel B.L."/>
            <person name="Chiu R."/>
            <person name="Coutinho P.M."/>
            <person name="Feau N."/>
            <person name="Field M."/>
            <person name="Frey P."/>
            <person name="Gelhaye E."/>
            <person name="Goldberg J."/>
            <person name="Grabherr M.G."/>
            <person name="Kodira C.D."/>
            <person name="Kohler A."/>
            <person name="Kuees U."/>
            <person name="Lindquist E.A."/>
            <person name="Lucas S.M."/>
            <person name="Mago R."/>
            <person name="Mauceli E."/>
            <person name="Morin E."/>
            <person name="Murat C."/>
            <person name="Pangilinan J.L."/>
            <person name="Park R."/>
            <person name="Pearson M."/>
            <person name="Quesneville H."/>
            <person name="Rouhier N."/>
            <person name="Sakthikumar S."/>
            <person name="Salamov A.A."/>
            <person name="Schmutz J."/>
            <person name="Selles B."/>
            <person name="Shapiro H."/>
            <person name="Tanguay P."/>
            <person name="Tuskan G.A."/>
            <person name="Henrissat B."/>
            <person name="Van de Peer Y."/>
            <person name="Rouze P."/>
            <person name="Ellis J.G."/>
            <person name="Dodds P.N."/>
            <person name="Schein J.E."/>
            <person name="Zhong S."/>
            <person name="Hamelin R.C."/>
            <person name="Grigoriev I.V."/>
            <person name="Szabo L.J."/>
            <person name="Martin F."/>
        </authorList>
    </citation>
    <scope>NUCLEOTIDE SEQUENCE [LARGE SCALE GENOMIC DNA]</scope>
    <source>
        <strain evidence="3">98AG31 / pathotype 3-4-7</strain>
    </source>
</reference>
<dbReference type="VEuPathDB" id="FungiDB:MELLADRAFT_85892"/>
<dbReference type="GeneID" id="18934006"/>